<gene>
    <name evidence="2" type="ORF">KHA93_10440</name>
</gene>
<keyword evidence="2" id="KW-0413">Isomerase</keyword>
<proteinExistence type="predicted"/>
<dbReference type="InterPro" id="IPR036237">
    <property type="entry name" value="Xyl_isomerase-like_sf"/>
</dbReference>
<dbReference type="InterPro" id="IPR050312">
    <property type="entry name" value="IolE/XylAMocC-like"/>
</dbReference>
<dbReference type="GO" id="GO:0016853">
    <property type="term" value="F:isomerase activity"/>
    <property type="evidence" value="ECO:0007669"/>
    <property type="project" value="UniProtKB-KW"/>
</dbReference>
<dbReference type="Gene3D" id="3.20.20.150">
    <property type="entry name" value="Divalent-metal-dependent TIM barrel enzymes"/>
    <property type="match status" value="1"/>
</dbReference>
<dbReference type="EMBL" id="JAGYPJ010000001">
    <property type="protein sequence ID" value="MBS4200074.1"/>
    <property type="molecule type" value="Genomic_DNA"/>
</dbReference>
<accession>A0A942YL75</accession>
<evidence type="ECO:0000313" key="2">
    <source>
        <dbReference type="EMBL" id="MBS4200074.1"/>
    </source>
</evidence>
<reference evidence="2 3" key="1">
    <citation type="submission" date="2021-05" db="EMBL/GenBank/DDBJ databases">
        <title>Novel Bacillus species.</title>
        <authorList>
            <person name="Liu G."/>
        </authorList>
    </citation>
    <scope>NUCLEOTIDE SEQUENCE [LARGE SCALE GENOMIC DNA]</scope>
    <source>
        <strain evidence="2 3">FJAT-49732</strain>
    </source>
</reference>
<dbReference type="PANTHER" id="PTHR12110:SF21">
    <property type="entry name" value="XYLOSE ISOMERASE-LIKE TIM BARREL DOMAIN-CONTAINING PROTEIN"/>
    <property type="match status" value="1"/>
</dbReference>
<feature type="domain" description="Xylose isomerase-like TIM barrel" evidence="1">
    <location>
        <begin position="17"/>
        <end position="250"/>
    </location>
</feature>
<name>A0A942YL75_9BACI</name>
<dbReference type="Proteomes" id="UP000682713">
    <property type="component" value="Unassembled WGS sequence"/>
</dbReference>
<protein>
    <submittedName>
        <fullName evidence="2">Sugar phosphate isomerase/epimerase</fullName>
    </submittedName>
</protein>
<evidence type="ECO:0000313" key="3">
    <source>
        <dbReference type="Proteomes" id="UP000682713"/>
    </source>
</evidence>
<dbReference type="InterPro" id="IPR013022">
    <property type="entry name" value="Xyl_isomerase-like_TIM-brl"/>
</dbReference>
<keyword evidence="3" id="KW-1185">Reference proteome</keyword>
<sequence length="261" mass="29753">MKLGLIGSPVEESFINAKDKGLSFLEFCININDDIDGFLENTSLISNWSKTYDIGIQSIGRWGTDKIDANGQVIEEELQRSLQLIDAASLLGCDNFVCGCNYVKELSYYENCRAAIKFLTELIKYGNEKGVKISTYNCRWNNFICDDMAWTIIHGFLTDLGIKYDPSHSRYAGCDYLKEMRDWGSRFYHVHIKGSIIVNGERFDDPPAGLDQTDWQSFMAILYAKRYNAGLSIEPHSHNWEGELGEKGLDFTVNFMKKLLI</sequence>
<dbReference type="AlphaFoldDB" id="A0A942YL75"/>
<dbReference type="PANTHER" id="PTHR12110">
    <property type="entry name" value="HYDROXYPYRUVATE ISOMERASE"/>
    <property type="match status" value="1"/>
</dbReference>
<evidence type="ECO:0000259" key="1">
    <source>
        <dbReference type="Pfam" id="PF01261"/>
    </source>
</evidence>
<dbReference type="Pfam" id="PF01261">
    <property type="entry name" value="AP_endonuc_2"/>
    <property type="match status" value="1"/>
</dbReference>
<organism evidence="2 3">
    <name type="scientific">Lederbergia citrisecunda</name>
    <dbReference type="NCBI Taxonomy" id="2833583"/>
    <lineage>
        <taxon>Bacteria</taxon>
        <taxon>Bacillati</taxon>
        <taxon>Bacillota</taxon>
        <taxon>Bacilli</taxon>
        <taxon>Bacillales</taxon>
        <taxon>Bacillaceae</taxon>
        <taxon>Lederbergia</taxon>
    </lineage>
</organism>
<comment type="caution">
    <text evidence="2">The sequence shown here is derived from an EMBL/GenBank/DDBJ whole genome shotgun (WGS) entry which is preliminary data.</text>
</comment>
<dbReference type="SUPFAM" id="SSF51658">
    <property type="entry name" value="Xylose isomerase-like"/>
    <property type="match status" value="1"/>
</dbReference>
<dbReference type="RefSeq" id="WP_213110689.1">
    <property type="nucleotide sequence ID" value="NZ_JAGYPJ010000001.1"/>
</dbReference>